<feature type="transmembrane region" description="Helical" evidence="6">
    <location>
        <begin position="185"/>
        <end position="206"/>
    </location>
</feature>
<comment type="subcellular location">
    <subcellularLocation>
        <location evidence="1">Cell membrane</location>
        <topology evidence="1">Multi-pass membrane protein</topology>
    </subcellularLocation>
</comment>
<feature type="transmembrane region" description="Helical" evidence="6">
    <location>
        <begin position="332"/>
        <end position="350"/>
    </location>
</feature>
<keyword evidence="4 6" id="KW-0472">Membrane</keyword>
<feature type="transmembrane region" description="Helical" evidence="6">
    <location>
        <begin position="386"/>
        <end position="412"/>
    </location>
</feature>
<comment type="caution">
    <text evidence="8">The sequence shown here is derived from an EMBL/GenBank/DDBJ whole genome shotgun (WGS) entry which is preliminary data.</text>
</comment>
<dbReference type="InterPro" id="IPR020846">
    <property type="entry name" value="MFS_dom"/>
</dbReference>
<dbReference type="PANTHER" id="PTHR42718">
    <property type="entry name" value="MAJOR FACILITATOR SUPERFAMILY MULTIDRUG TRANSPORTER MFSC"/>
    <property type="match status" value="1"/>
</dbReference>
<feature type="region of interest" description="Disordered" evidence="5">
    <location>
        <begin position="1"/>
        <end position="20"/>
    </location>
</feature>
<dbReference type="Gene3D" id="1.20.1250.20">
    <property type="entry name" value="MFS general substrate transporter like domains"/>
    <property type="match status" value="1"/>
</dbReference>
<feature type="transmembrane region" description="Helical" evidence="6">
    <location>
        <begin position="457"/>
        <end position="478"/>
    </location>
</feature>
<sequence length="489" mass="49901">MSSSSADSVSTRPDGPSTQGAPGGYRWRWLIVAVMLAAEIMDLLDGTIVNVAGPSLEASLGSTPIGLQWVIGGYALTLGAGLILGGRLGDRFGRRRMFLLGLAGFTVASLLCALAPTIGVLIALRLVQGFAGAILLPQGLGLMRENLSGRELAAAFGIFGPVYGLGGIIGPILGGALIQADIAGLGWRSVFLVNLPIGIAALVVAWRIIPRKPGNRAITVDLVGAAIVAIASVLLVLPLNYGQSLGWPLWTWLCIAASVIGFTVFVFQQRALSARGGIPLITPSLFRKPAYTLGLGGIAIFFAGLVGNQLILTLFLQVGHQFTAGEAGLGNLPLAIGSAIGGAVSGAVLAERLGRTVLQLGPLVQLAGAVLLWFELGDGGSFSIWQIVPGVVLSGIGSGVVIAALFTVILGAVDDHEVGSASGVLTAVQSIGAAVGVAILGSLFFNTIADGSAAESYRAVLYVLGGLLVGFIVLSLFFPKKGRPEGAEG</sequence>
<dbReference type="Gene3D" id="1.20.1720.10">
    <property type="entry name" value="Multidrug resistance protein D"/>
    <property type="match status" value="1"/>
</dbReference>
<evidence type="ECO:0000256" key="5">
    <source>
        <dbReference type="SAM" id="MobiDB-lite"/>
    </source>
</evidence>
<evidence type="ECO:0000313" key="8">
    <source>
        <dbReference type="EMBL" id="THG30127.1"/>
    </source>
</evidence>
<feature type="transmembrane region" description="Helical" evidence="6">
    <location>
        <begin position="249"/>
        <end position="268"/>
    </location>
</feature>
<reference evidence="8 9" key="1">
    <citation type="submission" date="2019-04" db="EMBL/GenBank/DDBJ databases">
        <authorList>
            <person name="Jiang L."/>
        </authorList>
    </citation>
    <scope>NUCLEOTIDE SEQUENCE [LARGE SCALE GENOMIC DNA]</scope>
    <source>
        <strain evidence="8 9">YIM 131853</strain>
    </source>
</reference>
<dbReference type="CDD" id="cd17321">
    <property type="entry name" value="MFS_MMR_MDR_like"/>
    <property type="match status" value="1"/>
</dbReference>
<dbReference type="InterPro" id="IPR011701">
    <property type="entry name" value="MFS"/>
</dbReference>
<name>A0A4V3WT06_9MICO</name>
<evidence type="ECO:0000256" key="1">
    <source>
        <dbReference type="ARBA" id="ARBA00004651"/>
    </source>
</evidence>
<dbReference type="Proteomes" id="UP000309133">
    <property type="component" value="Unassembled WGS sequence"/>
</dbReference>
<proteinExistence type="predicted"/>
<gene>
    <name evidence="8" type="ORF">E6C64_15970</name>
</gene>
<dbReference type="RefSeq" id="WP_136428570.1">
    <property type="nucleotide sequence ID" value="NZ_SSSM01000005.1"/>
</dbReference>
<feature type="transmembrane region" description="Helical" evidence="6">
    <location>
        <begin position="122"/>
        <end position="140"/>
    </location>
</feature>
<accession>A0A4V3WT06</accession>
<protein>
    <submittedName>
        <fullName evidence="8">MFS transporter</fullName>
    </submittedName>
</protein>
<feature type="transmembrane region" description="Helical" evidence="6">
    <location>
        <begin position="424"/>
        <end position="445"/>
    </location>
</feature>
<organism evidence="8 9">
    <name type="scientific">Naasia lichenicola</name>
    <dbReference type="NCBI Taxonomy" id="2565933"/>
    <lineage>
        <taxon>Bacteria</taxon>
        <taxon>Bacillati</taxon>
        <taxon>Actinomycetota</taxon>
        <taxon>Actinomycetes</taxon>
        <taxon>Micrococcales</taxon>
        <taxon>Microbacteriaceae</taxon>
        <taxon>Naasia</taxon>
    </lineage>
</organism>
<evidence type="ECO:0000256" key="6">
    <source>
        <dbReference type="SAM" id="Phobius"/>
    </source>
</evidence>
<dbReference type="PANTHER" id="PTHR42718:SF39">
    <property type="entry name" value="ACTINORHODIN TRANSPORTER-RELATED"/>
    <property type="match status" value="1"/>
</dbReference>
<feature type="transmembrane region" description="Helical" evidence="6">
    <location>
        <begin position="218"/>
        <end position="237"/>
    </location>
</feature>
<dbReference type="InterPro" id="IPR036259">
    <property type="entry name" value="MFS_trans_sf"/>
</dbReference>
<dbReference type="EMBL" id="SSSM01000005">
    <property type="protein sequence ID" value="THG30127.1"/>
    <property type="molecule type" value="Genomic_DNA"/>
</dbReference>
<dbReference type="SUPFAM" id="SSF103473">
    <property type="entry name" value="MFS general substrate transporter"/>
    <property type="match status" value="1"/>
</dbReference>
<feature type="transmembrane region" description="Helical" evidence="6">
    <location>
        <begin position="289"/>
        <end position="312"/>
    </location>
</feature>
<feature type="transmembrane region" description="Helical" evidence="6">
    <location>
        <begin position="97"/>
        <end position="116"/>
    </location>
</feature>
<evidence type="ECO:0000256" key="4">
    <source>
        <dbReference type="ARBA" id="ARBA00023136"/>
    </source>
</evidence>
<evidence type="ECO:0000259" key="7">
    <source>
        <dbReference type="PROSITE" id="PS50850"/>
    </source>
</evidence>
<feature type="domain" description="Major facilitator superfamily (MFS) profile" evidence="7">
    <location>
        <begin position="31"/>
        <end position="483"/>
    </location>
</feature>
<evidence type="ECO:0000313" key="9">
    <source>
        <dbReference type="Proteomes" id="UP000309133"/>
    </source>
</evidence>
<keyword evidence="9" id="KW-1185">Reference proteome</keyword>
<feature type="transmembrane region" description="Helical" evidence="6">
    <location>
        <begin position="29"/>
        <end position="53"/>
    </location>
</feature>
<evidence type="ECO:0000256" key="3">
    <source>
        <dbReference type="ARBA" id="ARBA00022989"/>
    </source>
</evidence>
<keyword evidence="3 6" id="KW-1133">Transmembrane helix</keyword>
<dbReference type="AlphaFoldDB" id="A0A4V3WT06"/>
<dbReference type="PROSITE" id="PS50850">
    <property type="entry name" value="MFS"/>
    <property type="match status" value="1"/>
</dbReference>
<feature type="transmembrane region" description="Helical" evidence="6">
    <location>
        <begin position="65"/>
        <end position="85"/>
    </location>
</feature>
<dbReference type="Pfam" id="PF07690">
    <property type="entry name" value="MFS_1"/>
    <property type="match status" value="1"/>
</dbReference>
<keyword evidence="2 6" id="KW-0812">Transmembrane</keyword>
<feature type="transmembrane region" description="Helical" evidence="6">
    <location>
        <begin position="152"/>
        <end position="173"/>
    </location>
</feature>
<dbReference type="OrthoDB" id="9781469at2"/>
<dbReference type="GO" id="GO:0022857">
    <property type="term" value="F:transmembrane transporter activity"/>
    <property type="evidence" value="ECO:0007669"/>
    <property type="project" value="InterPro"/>
</dbReference>
<dbReference type="GO" id="GO:0005886">
    <property type="term" value="C:plasma membrane"/>
    <property type="evidence" value="ECO:0007669"/>
    <property type="project" value="UniProtKB-SubCell"/>
</dbReference>
<evidence type="ECO:0000256" key="2">
    <source>
        <dbReference type="ARBA" id="ARBA00022692"/>
    </source>
</evidence>